<sequence length="181" mass="19997">MTRLKVVDTSSRRAKTVLFLPWLVEHLVDLTAGFRNELLHEDDSDSRASTPVKVSDNDDEASLMLEDRDKENLLLAGNGFVLLAYLLLGNNNGEIEELILDNLPGSTVAFKIRFLEKALMAFCNFYRHAVGALSVAIVAPVQSLLQGLNKRLMNLNRGKKRSPNRSPKGTPTSTEGESSSK</sequence>
<dbReference type="AlphaFoldDB" id="A0A7S3DRE4"/>
<evidence type="ECO:0000256" key="1">
    <source>
        <dbReference type="SAM" id="MobiDB-lite"/>
    </source>
</evidence>
<protein>
    <submittedName>
        <fullName evidence="2">Uncharacterized protein</fullName>
    </submittedName>
</protein>
<organism evidence="2">
    <name type="scientific">Entomoneis paludosa</name>
    <dbReference type="NCBI Taxonomy" id="265537"/>
    <lineage>
        <taxon>Eukaryota</taxon>
        <taxon>Sar</taxon>
        <taxon>Stramenopiles</taxon>
        <taxon>Ochrophyta</taxon>
        <taxon>Bacillariophyta</taxon>
        <taxon>Bacillariophyceae</taxon>
        <taxon>Bacillariophycidae</taxon>
        <taxon>Entomoneidaceae</taxon>
        <taxon>Entomoneis</taxon>
    </lineage>
</organism>
<reference evidence="2" key="1">
    <citation type="submission" date="2021-01" db="EMBL/GenBank/DDBJ databases">
        <authorList>
            <person name="Corre E."/>
            <person name="Pelletier E."/>
            <person name="Niang G."/>
            <person name="Scheremetjew M."/>
            <person name="Finn R."/>
            <person name="Kale V."/>
            <person name="Holt S."/>
            <person name="Cochrane G."/>
            <person name="Meng A."/>
            <person name="Brown T."/>
            <person name="Cohen L."/>
        </authorList>
    </citation>
    <scope>NUCLEOTIDE SEQUENCE</scope>
    <source>
        <strain evidence="2">CCMP125</strain>
    </source>
</reference>
<proteinExistence type="predicted"/>
<name>A0A7S3DRE4_9STRA</name>
<evidence type="ECO:0000313" key="2">
    <source>
        <dbReference type="EMBL" id="CAD9972962.1"/>
    </source>
</evidence>
<gene>
    <name evidence="2" type="ORF">APAL1065_LOCUS15223</name>
</gene>
<feature type="compositionally biased region" description="Low complexity" evidence="1">
    <location>
        <begin position="169"/>
        <end position="181"/>
    </location>
</feature>
<feature type="region of interest" description="Disordered" evidence="1">
    <location>
        <begin position="155"/>
        <end position="181"/>
    </location>
</feature>
<accession>A0A7S3DRE4</accession>
<dbReference type="EMBL" id="HBHT01022701">
    <property type="protein sequence ID" value="CAD9972962.1"/>
    <property type="molecule type" value="Transcribed_RNA"/>
</dbReference>